<name>A0A7W7D253_9ACTN</name>
<gene>
    <name evidence="3" type="ORF">BKA14_008058</name>
</gene>
<evidence type="ECO:0000259" key="2">
    <source>
        <dbReference type="Pfam" id="PF13796"/>
    </source>
</evidence>
<dbReference type="EMBL" id="JACHMF010000001">
    <property type="protein sequence ID" value="MBB4697910.1"/>
    <property type="molecule type" value="Genomic_DNA"/>
</dbReference>
<organism evidence="3 4">
    <name type="scientific">Paractinoplanes abujensis</name>
    <dbReference type="NCBI Taxonomy" id="882441"/>
    <lineage>
        <taxon>Bacteria</taxon>
        <taxon>Bacillati</taxon>
        <taxon>Actinomycetota</taxon>
        <taxon>Actinomycetes</taxon>
        <taxon>Micromonosporales</taxon>
        <taxon>Micromonosporaceae</taxon>
        <taxon>Paractinoplanes</taxon>
    </lineage>
</organism>
<feature type="transmembrane region" description="Helical" evidence="1">
    <location>
        <begin position="25"/>
        <end position="45"/>
    </location>
</feature>
<feature type="transmembrane region" description="Helical" evidence="1">
    <location>
        <begin position="165"/>
        <end position="186"/>
    </location>
</feature>
<evidence type="ECO:0000313" key="4">
    <source>
        <dbReference type="Proteomes" id="UP000542742"/>
    </source>
</evidence>
<sequence length="202" mass="21642">MTATLLQTRPTTRRIWPRVAADTRYVLTGLPLAVASFTVCLTVATAGLTLALVWVGLPLLVVAATLARGFATSERARLSGLGERLPAPAYGESRRVLAVLTDRQSWRDLTHAILRFIPSTFSSALVLSWWAGVIGSATFAVWGWSLPDGPHDSDLPQLLGLGESYLVAVGFYAVVALVLTATLPIVTRFAARLEAGFARALL</sequence>
<reference evidence="3 4" key="1">
    <citation type="submission" date="2020-08" db="EMBL/GenBank/DDBJ databases">
        <title>Sequencing the genomes of 1000 actinobacteria strains.</title>
        <authorList>
            <person name="Klenk H.-P."/>
        </authorList>
    </citation>
    <scope>NUCLEOTIDE SEQUENCE [LARGE SCALE GENOMIC DNA]</scope>
    <source>
        <strain evidence="3 4">DSM 45518</strain>
    </source>
</reference>
<feature type="transmembrane region" description="Helical" evidence="1">
    <location>
        <begin position="124"/>
        <end position="145"/>
    </location>
</feature>
<keyword evidence="4" id="KW-1185">Reference proteome</keyword>
<protein>
    <recommendedName>
        <fullName evidence="2">Putative sensor domain-containing protein</fullName>
    </recommendedName>
</protein>
<evidence type="ECO:0000313" key="3">
    <source>
        <dbReference type="EMBL" id="MBB4697910.1"/>
    </source>
</evidence>
<dbReference type="Proteomes" id="UP000542742">
    <property type="component" value="Unassembled WGS sequence"/>
</dbReference>
<proteinExistence type="predicted"/>
<keyword evidence="1" id="KW-0472">Membrane</keyword>
<comment type="caution">
    <text evidence="3">The sequence shown here is derived from an EMBL/GenBank/DDBJ whole genome shotgun (WGS) entry which is preliminary data.</text>
</comment>
<dbReference type="RefSeq" id="WP_184955978.1">
    <property type="nucleotide sequence ID" value="NZ_BOMC01000025.1"/>
</dbReference>
<dbReference type="InterPro" id="IPR025828">
    <property type="entry name" value="Put_sensor_dom"/>
</dbReference>
<keyword evidence="1" id="KW-1133">Transmembrane helix</keyword>
<feature type="domain" description="Putative sensor" evidence="2">
    <location>
        <begin position="25"/>
        <end position="202"/>
    </location>
</feature>
<accession>A0A7W7D253</accession>
<keyword evidence="1" id="KW-0812">Transmembrane</keyword>
<dbReference type="AlphaFoldDB" id="A0A7W7D253"/>
<evidence type="ECO:0000256" key="1">
    <source>
        <dbReference type="SAM" id="Phobius"/>
    </source>
</evidence>
<feature type="transmembrane region" description="Helical" evidence="1">
    <location>
        <begin position="51"/>
        <end position="71"/>
    </location>
</feature>
<dbReference type="Pfam" id="PF13796">
    <property type="entry name" value="Sensor"/>
    <property type="match status" value="1"/>
</dbReference>